<protein>
    <submittedName>
        <fullName evidence="2">Uncharacterized protein</fullName>
    </submittedName>
</protein>
<feature type="compositionally biased region" description="Basic and acidic residues" evidence="1">
    <location>
        <begin position="1"/>
        <end position="29"/>
    </location>
</feature>
<evidence type="ECO:0000256" key="1">
    <source>
        <dbReference type="SAM" id="MobiDB-lite"/>
    </source>
</evidence>
<dbReference type="EMBL" id="JAIWYP010000005">
    <property type="protein sequence ID" value="KAH3824055.1"/>
    <property type="molecule type" value="Genomic_DNA"/>
</dbReference>
<gene>
    <name evidence="2" type="ORF">DPMN_125883</name>
</gene>
<feature type="region of interest" description="Disordered" evidence="1">
    <location>
        <begin position="1"/>
        <end position="73"/>
    </location>
</feature>
<dbReference type="AlphaFoldDB" id="A0A9D4GYJ1"/>
<keyword evidence="3" id="KW-1185">Reference proteome</keyword>
<feature type="compositionally biased region" description="Polar residues" evidence="1">
    <location>
        <begin position="34"/>
        <end position="56"/>
    </location>
</feature>
<dbReference type="Proteomes" id="UP000828390">
    <property type="component" value="Unassembled WGS sequence"/>
</dbReference>
<reference evidence="2" key="1">
    <citation type="journal article" date="2019" name="bioRxiv">
        <title>The Genome of the Zebra Mussel, Dreissena polymorpha: A Resource for Invasive Species Research.</title>
        <authorList>
            <person name="McCartney M.A."/>
            <person name="Auch B."/>
            <person name="Kono T."/>
            <person name="Mallez S."/>
            <person name="Zhang Y."/>
            <person name="Obille A."/>
            <person name="Becker A."/>
            <person name="Abrahante J.E."/>
            <person name="Garbe J."/>
            <person name="Badalamenti J.P."/>
            <person name="Herman A."/>
            <person name="Mangelson H."/>
            <person name="Liachko I."/>
            <person name="Sullivan S."/>
            <person name="Sone E.D."/>
            <person name="Koren S."/>
            <person name="Silverstein K.A.T."/>
            <person name="Beckman K.B."/>
            <person name="Gohl D.M."/>
        </authorList>
    </citation>
    <scope>NUCLEOTIDE SEQUENCE</scope>
    <source>
        <strain evidence="2">Duluth1</strain>
        <tissue evidence="2">Whole animal</tissue>
    </source>
</reference>
<reference evidence="2" key="2">
    <citation type="submission" date="2020-11" db="EMBL/GenBank/DDBJ databases">
        <authorList>
            <person name="McCartney M.A."/>
            <person name="Auch B."/>
            <person name="Kono T."/>
            <person name="Mallez S."/>
            <person name="Becker A."/>
            <person name="Gohl D.M."/>
            <person name="Silverstein K.A.T."/>
            <person name="Koren S."/>
            <person name="Bechman K.B."/>
            <person name="Herman A."/>
            <person name="Abrahante J.E."/>
            <person name="Garbe J."/>
        </authorList>
    </citation>
    <scope>NUCLEOTIDE SEQUENCE</scope>
    <source>
        <strain evidence="2">Duluth1</strain>
        <tissue evidence="2">Whole animal</tissue>
    </source>
</reference>
<comment type="caution">
    <text evidence="2">The sequence shown here is derived from an EMBL/GenBank/DDBJ whole genome shotgun (WGS) entry which is preliminary data.</text>
</comment>
<evidence type="ECO:0000313" key="2">
    <source>
        <dbReference type="EMBL" id="KAH3824055.1"/>
    </source>
</evidence>
<name>A0A9D4GYJ1_DREPO</name>
<proteinExistence type="predicted"/>
<accession>A0A9D4GYJ1</accession>
<evidence type="ECO:0000313" key="3">
    <source>
        <dbReference type="Proteomes" id="UP000828390"/>
    </source>
</evidence>
<sequence>MSVEHMEQIKLQDQKKIQLEENSKKEKMSKSKKPINQTTCKSPKVTTTGLGINRVNQHGKDAESETDGDDEDKSHLCCVCCRSSSPQPKDIHTLVIIKWGQCDKCQHWVHLTYCCDVRVLRRDSTCLYIYCSAEE</sequence>
<organism evidence="2 3">
    <name type="scientific">Dreissena polymorpha</name>
    <name type="common">Zebra mussel</name>
    <name type="synonym">Mytilus polymorpha</name>
    <dbReference type="NCBI Taxonomy" id="45954"/>
    <lineage>
        <taxon>Eukaryota</taxon>
        <taxon>Metazoa</taxon>
        <taxon>Spiralia</taxon>
        <taxon>Lophotrochozoa</taxon>
        <taxon>Mollusca</taxon>
        <taxon>Bivalvia</taxon>
        <taxon>Autobranchia</taxon>
        <taxon>Heteroconchia</taxon>
        <taxon>Euheterodonta</taxon>
        <taxon>Imparidentia</taxon>
        <taxon>Neoheterodontei</taxon>
        <taxon>Myida</taxon>
        <taxon>Dreissenoidea</taxon>
        <taxon>Dreissenidae</taxon>
        <taxon>Dreissena</taxon>
    </lineage>
</organism>